<dbReference type="AlphaFoldDB" id="A0ABD6E884"/>
<sequence length="97" mass="11256">MKSSLEAGFENWLLFADMKGNMDQMNPKQYGGTSLVSDPLERVKSFEIKRFGTTRSWIPFGLSFCVHLRANIFEIRVFEAQILDSFMWQAFGLYCDN</sequence>
<proteinExistence type="predicted"/>
<evidence type="ECO:0000313" key="2">
    <source>
        <dbReference type="Proteomes" id="UP001608902"/>
    </source>
</evidence>
<dbReference type="Proteomes" id="UP001608902">
    <property type="component" value="Unassembled WGS sequence"/>
</dbReference>
<keyword evidence="2" id="KW-1185">Reference proteome</keyword>
<comment type="caution">
    <text evidence="1">The sequence shown here is derived from an EMBL/GenBank/DDBJ whole genome shotgun (WGS) entry which is preliminary data.</text>
</comment>
<evidence type="ECO:0000313" key="1">
    <source>
        <dbReference type="EMBL" id="MFH4975391.1"/>
    </source>
</evidence>
<reference evidence="1 2" key="1">
    <citation type="submission" date="2024-08" db="EMBL/GenBank/DDBJ databases">
        <title>Gnathostoma spinigerum genome.</title>
        <authorList>
            <person name="Gonzalez-Bertolin B."/>
            <person name="Monzon S."/>
            <person name="Zaballos A."/>
            <person name="Jimenez P."/>
            <person name="Dekumyoy P."/>
            <person name="Varona S."/>
            <person name="Cuesta I."/>
            <person name="Sumanam S."/>
            <person name="Adisakwattana P."/>
            <person name="Gasser R.B."/>
            <person name="Hernandez-Gonzalez A."/>
            <person name="Young N.D."/>
            <person name="Perteguer M.J."/>
        </authorList>
    </citation>
    <scope>NUCLEOTIDE SEQUENCE [LARGE SCALE GENOMIC DNA]</scope>
    <source>
        <strain evidence="1">AL3</strain>
        <tissue evidence="1">Liver</tissue>
    </source>
</reference>
<protein>
    <submittedName>
        <fullName evidence="1">Uncharacterized protein</fullName>
    </submittedName>
</protein>
<name>A0ABD6E884_9BILA</name>
<dbReference type="EMBL" id="JBGFUD010000881">
    <property type="protein sequence ID" value="MFH4975391.1"/>
    <property type="molecule type" value="Genomic_DNA"/>
</dbReference>
<accession>A0ABD6E884</accession>
<gene>
    <name evidence="1" type="ORF">AB6A40_002100</name>
</gene>
<organism evidence="1 2">
    <name type="scientific">Gnathostoma spinigerum</name>
    <dbReference type="NCBI Taxonomy" id="75299"/>
    <lineage>
        <taxon>Eukaryota</taxon>
        <taxon>Metazoa</taxon>
        <taxon>Ecdysozoa</taxon>
        <taxon>Nematoda</taxon>
        <taxon>Chromadorea</taxon>
        <taxon>Rhabditida</taxon>
        <taxon>Spirurina</taxon>
        <taxon>Gnathostomatomorpha</taxon>
        <taxon>Gnathostomatoidea</taxon>
        <taxon>Gnathostomatidae</taxon>
        <taxon>Gnathostoma</taxon>
    </lineage>
</organism>